<dbReference type="PANTHER" id="PTHR47219:SF20">
    <property type="entry name" value="TBC1 DOMAIN FAMILY MEMBER 2B"/>
    <property type="match status" value="1"/>
</dbReference>
<keyword evidence="3 5" id="KW-0371">Homeobox</keyword>
<dbReference type="Pfam" id="PF00566">
    <property type="entry name" value="RabGAP-TBC"/>
    <property type="match status" value="1"/>
</dbReference>
<dbReference type="InterPro" id="IPR001849">
    <property type="entry name" value="PH_domain"/>
</dbReference>
<keyword evidence="8" id="KW-0732">Signal</keyword>
<feature type="chain" id="PRO_5035188242" description="TBC1 domain family member 2B" evidence="8">
    <location>
        <begin position="30"/>
        <end position="1154"/>
    </location>
</feature>
<dbReference type="InterPro" id="IPR009057">
    <property type="entry name" value="Homeodomain-like_sf"/>
</dbReference>
<keyword evidence="2 5" id="KW-0238">DNA-binding</keyword>
<reference evidence="12" key="1">
    <citation type="submission" date="2021-09" db="EMBL/GenBank/DDBJ databases">
        <authorList>
            <consortium name="Pathogen Informatics"/>
        </authorList>
    </citation>
    <scope>NUCLEOTIDE SEQUENCE</scope>
</reference>
<dbReference type="Gene3D" id="1.10.472.80">
    <property type="entry name" value="Ypt/Rab-GAP domain of gyp1p, domain 3"/>
    <property type="match status" value="1"/>
</dbReference>
<dbReference type="InterPro" id="IPR000195">
    <property type="entry name" value="Rab-GAP-TBC_dom"/>
</dbReference>
<accession>A0A8J2M0G4</accession>
<evidence type="ECO:0000259" key="10">
    <source>
        <dbReference type="PROSITE" id="PS50071"/>
    </source>
</evidence>
<dbReference type="SUPFAM" id="SSF46689">
    <property type="entry name" value="Homeodomain-like"/>
    <property type="match status" value="1"/>
</dbReference>
<feature type="coiled-coil region" evidence="7">
    <location>
        <begin position="500"/>
        <end position="527"/>
    </location>
</feature>
<protein>
    <recommendedName>
        <fullName evidence="14">TBC1 domain family member 2B</fullName>
    </recommendedName>
</protein>
<keyword evidence="7" id="KW-0175">Coiled coil</keyword>
<evidence type="ECO:0000256" key="7">
    <source>
        <dbReference type="SAM" id="Coils"/>
    </source>
</evidence>
<dbReference type="Gene3D" id="2.30.29.30">
    <property type="entry name" value="Pleckstrin-homology domain (PH domain)/Phosphotyrosine-binding domain (PTB)"/>
    <property type="match status" value="1"/>
</dbReference>
<feature type="signal peptide" evidence="8">
    <location>
        <begin position="1"/>
        <end position="29"/>
    </location>
</feature>
<dbReference type="EMBL" id="CAKAEH010001053">
    <property type="protein sequence ID" value="CAG9532777.1"/>
    <property type="molecule type" value="Genomic_DNA"/>
</dbReference>
<evidence type="ECO:0000259" key="9">
    <source>
        <dbReference type="PROSITE" id="PS50003"/>
    </source>
</evidence>
<sequence>MAPTDCRTVRRFNWCLEVLLRICAAGVEWYVNVSKVMPIDGDRPTKSCTPKRLSGYINRVPHFVLFLLSEIIMGNITIKVKIEQRTIGGPCRRRYWFVLSDDSPYLYWYKNKGDINCTGRVPLSGAAFTFDPRETGQFEIHVNNEIHILETADNKSRVQWLQQLQSNRRRYYEKENIDNILKIEIVSLSSHSLSGNDQYAESSSNTEMNLEQGEDIVVIDGPPDEKSLEDEINDATQSTFYLNSDGELNAKSLEMPIPIRPSTDILRSAEELIEKITEETQTKAKVLEQPAKKVIGKAKASLRLSTPPRHSCEQCKALLGIVNELKDRCYELTDEVGANQDLVTILRQSLLKSNRQIELIKRMEEQRSPQERIDMILEKESELTALKLNAASYSREIRILKEQNKQYEQRIEELNVEIDAFRESVRSKEELIMKIYSEQGGNDVLDHLDGVINDVEVPEGILVDFGSSSTDENAQRVFDEAAVNDVTEMRDLVMGYRNQNMFLNQEVLELQKIVQSLEDRERRITRQNFDIEACYYQLKSRYIMVLNHFRASKNDSRVLEPGVIEALIDETNWTTNKKTLNNDKIETRLTDSLGFYLNDDRKRHELRPTDMFEVAAELKSISDEIVGQREMEQNPQYIDWLQKWDSFLVNSAVRPLKPTNELKNLVRTGIPKTYRPRVWKSLVNYVVGDEKADLGNGYYETLLRKVNTASINTIENDSALKQIDLDLARTLPTNKFFDEPKSEKIVVLRRVLCAYRFHNKSVGYCQGLNRLAAVALLFLEESDAFWFLVACIEHLQPTAYYTSTLLCAVADQKVLRDLVSEKLPKLSSHLRKFEVDLSAFTLSWFLTCFVDVFPHTIYLNLFDVFLYEGNKVLFRFALGVLKLAETSVLECKSVGAVHASLSRVAQHVPNFKTLAQVAFNDLNPFPQKSIEMKRQFYLSQLTGCHRYSHHKLEAVNGNDISVAIKLTELLNMTFPGYAFSAATSSTAWPVLLPPFQPIPPYDLARNDTGLDCTSGQKLYEQHAYLTSYSSGAIDDGSKRKQRRNRTIFNQQQLNELEAAFRKSHYPDVFAREELATKINLPEARVQVWFQNRRAKWRKTKRNDQKLNRCNGQHGTVVSDAQLSKSDLISSLASSPPSLTTALSQFCSIRTLTRP</sequence>
<evidence type="ECO:0000256" key="6">
    <source>
        <dbReference type="RuleBase" id="RU000682"/>
    </source>
</evidence>
<dbReference type="FunFam" id="1.10.8.270:FF:000052">
    <property type="entry name" value="Predicted protein"/>
    <property type="match status" value="1"/>
</dbReference>
<dbReference type="AlphaFoldDB" id="A0A8J2M0G4"/>
<gene>
    <name evidence="12" type="ORF">CJOHNSTONI_LOCUS3058</name>
</gene>
<dbReference type="CDD" id="cd00086">
    <property type="entry name" value="homeodomain"/>
    <property type="match status" value="1"/>
</dbReference>
<dbReference type="GO" id="GO:0031267">
    <property type="term" value="F:small GTPase binding"/>
    <property type="evidence" value="ECO:0007669"/>
    <property type="project" value="TreeGrafter"/>
</dbReference>
<dbReference type="Pfam" id="PF00169">
    <property type="entry name" value="PH"/>
    <property type="match status" value="1"/>
</dbReference>
<dbReference type="InterPro" id="IPR011993">
    <property type="entry name" value="PH-like_dom_sf"/>
</dbReference>
<dbReference type="InterPro" id="IPR001356">
    <property type="entry name" value="HD"/>
</dbReference>
<comment type="subcellular location">
    <subcellularLocation>
        <location evidence="1 5 6">Nucleus</location>
    </subcellularLocation>
</comment>
<dbReference type="OrthoDB" id="294251at2759"/>
<keyword evidence="13" id="KW-1185">Reference proteome</keyword>
<feature type="domain" description="PH" evidence="9">
    <location>
        <begin position="69"/>
        <end position="169"/>
    </location>
</feature>
<evidence type="ECO:0000259" key="11">
    <source>
        <dbReference type="PROSITE" id="PS50086"/>
    </source>
</evidence>
<proteinExistence type="predicted"/>
<dbReference type="Gene3D" id="1.10.10.750">
    <property type="entry name" value="Ypt/Rab-GAP domain of gyp1p, domain 1"/>
    <property type="match status" value="1"/>
</dbReference>
<feature type="coiled-coil region" evidence="7">
    <location>
        <begin position="376"/>
        <end position="431"/>
    </location>
</feature>
<evidence type="ECO:0000256" key="2">
    <source>
        <dbReference type="ARBA" id="ARBA00023125"/>
    </source>
</evidence>
<dbReference type="SUPFAM" id="SSF47923">
    <property type="entry name" value="Ypt/Rab-GAP domain of gyp1p"/>
    <property type="match status" value="2"/>
</dbReference>
<evidence type="ECO:0000256" key="3">
    <source>
        <dbReference type="ARBA" id="ARBA00023155"/>
    </source>
</evidence>
<feature type="domain" description="Rab-GAP TBC" evidence="11">
    <location>
        <begin position="669"/>
        <end position="869"/>
    </location>
</feature>
<evidence type="ECO:0000256" key="4">
    <source>
        <dbReference type="ARBA" id="ARBA00023242"/>
    </source>
</evidence>
<dbReference type="InterPro" id="IPR017970">
    <property type="entry name" value="Homeobox_CS"/>
</dbReference>
<evidence type="ECO:0000313" key="12">
    <source>
        <dbReference type="EMBL" id="CAG9532777.1"/>
    </source>
</evidence>
<dbReference type="InterPro" id="IPR050302">
    <property type="entry name" value="Rab_GAP_TBC_domain"/>
</dbReference>
<dbReference type="GO" id="GO:0005096">
    <property type="term" value="F:GTPase activator activity"/>
    <property type="evidence" value="ECO:0007669"/>
    <property type="project" value="TreeGrafter"/>
</dbReference>
<dbReference type="SMART" id="SM00233">
    <property type="entry name" value="PH"/>
    <property type="match status" value="1"/>
</dbReference>
<dbReference type="FunFam" id="1.10.10.60:FF:000291">
    <property type="entry name" value="ALX homeobox protein 1"/>
    <property type="match status" value="1"/>
</dbReference>
<dbReference type="CDD" id="cd01265">
    <property type="entry name" value="PH_TBC1D2A"/>
    <property type="match status" value="1"/>
</dbReference>
<dbReference type="SMART" id="SM00389">
    <property type="entry name" value="HOX"/>
    <property type="match status" value="1"/>
</dbReference>
<dbReference type="PROSITE" id="PS00027">
    <property type="entry name" value="HOMEOBOX_1"/>
    <property type="match status" value="1"/>
</dbReference>
<dbReference type="PANTHER" id="PTHR47219">
    <property type="entry name" value="RAB GTPASE-ACTIVATING PROTEIN 1-LIKE"/>
    <property type="match status" value="1"/>
</dbReference>
<dbReference type="GO" id="GO:0005634">
    <property type="term" value="C:nucleus"/>
    <property type="evidence" value="ECO:0007669"/>
    <property type="project" value="UniProtKB-SubCell"/>
</dbReference>
<evidence type="ECO:0000256" key="8">
    <source>
        <dbReference type="SAM" id="SignalP"/>
    </source>
</evidence>
<dbReference type="GO" id="GO:0003677">
    <property type="term" value="F:DNA binding"/>
    <property type="evidence" value="ECO:0007669"/>
    <property type="project" value="UniProtKB-UniRule"/>
</dbReference>
<feature type="DNA-binding region" description="Homeobox" evidence="5">
    <location>
        <begin position="1041"/>
        <end position="1100"/>
    </location>
</feature>
<evidence type="ECO:0000256" key="5">
    <source>
        <dbReference type="PROSITE-ProRule" id="PRU00108"/>
    </source>
</evidence>
<feature type="domain" description="Homeobox" evidence="10">
    <location>
        <begin position="1039"/>
        <end position="1099"/>
    </location>
</feature>
<organism evidence="12 13">
    <name type="scientific">Cercopithifilaria johnstoni</name>
    <dbReference type="NCBI Taxonomy" id="2874296"/>
    <lineage>
        <taxon>Eukaryota</taxon>
        <taxon>Metazoa</taxon>
        <taxon>Ecdysozoa</taxon>
        <taxon>Nematoda</taxon>
        <taxon>Chromadorea</taxon>
        <taxon>Rhabditida</taxon>
        <taxon>Spirurina</taxon>
        <taxon>Spiruromorpha</taxon>
        <taxon>Filarioidea</taxon>
        <taxon>Onchocercidae</taxon>
        <taxon>Cercopithifilaria</taxon>
    </lineage>
</organism>
<dbReference type="SMART" id="SM00164">
    <property type="entry name" value="TBC"/>
    <property type="match status" value="1"/>
</dbReference>
<dbReference type="SUPFAM" id="SSF50729">
    <property type="entry name" value="PH domain-like"/>
    <property type="match status" value="1"/>
</dbReference>
<dbReference type="Proteomes" id="UP000746747">
    <property type="component" value="Unassembled WGS sequence"/>
</dbReference>
<dbReference type="PROSITE" id="PS50086">
    <property type="entry name" value="TBC_RABGAP"/>
    <property type="match status" value="1"/>
</dbReference>
<comment type="caution">
    <text evidence="12">The sequence shown here is derived from an EMBL/GenBank/DDBJ whole genome shotgun (WGS) entry which is preliminary data.</text>
</comment>
<evidence type="ECO:0000256" key="1">
    <source>
        <dbReference type="ARBA" id="ARBA00004123"/>
    </source>
</evidence>
<dbReference type="PROSITE" id="PS50071">
    <property type="entry name" value="HOMEOBOX_2"/>
    <property type="match status" value="1"/>
</dbReference>
<dbReference type="Pfam" id="PF00046">
    <property type="entry name" value="Homeodomain"/>
    <property type="match status" value="1"/>
</dbReference>
<evidence type="ECO:0008006" key="14">
    <source>
        <dbReference type="Google" id="ProtNLM"/>
    </source>
</evidence>
<keyword evidence="4 5" id="KW-0539">Nucleus</keyword>
<evidence type="ECO:0000313" key="13">
    <source>
        <dbReference type="Proteomes" id="UP000746747"/>
    </source>
</evidence>
<name>A0A8J2M0G4_9BILA</name>
<dbReference type="PROSITE" id="PS50003">
    <property type="entry name" value="PH_DOMAIN"/>
    <property type="match status" value="1"/>
</dbReference>
<dbReference type="InterPro" id="IPR035969">
    <property type="entry name" value="Rab-GAP_TBC_sf"/>
</dbReference>
<dbReference type="GO" id="GO:0000981">
    <property type="term" value="F:DNA-binding transcription factor activity, RNA polymerase II-specific"/>
    <property type="evidence" value="ECO:0007669"/>
    <property type="project" value="InterPro"/>
</dbReference>
<dbReference type="Gene3D" id="1.10.8.270">
    <property type="entry name" value="putative rabgap domain of human tbc1 domain family member 14 like domains"/>
    <property type="match status" value="1"/>
</dbReference>
<dbReference type="Gene3D" id="1.10.10.60">
    <property type="entry name" value="Homeodomain-like"/>
    <property type="match status" value="1"/>
</dbReference>